<evidence type="ECO:0000313" key="6">
    <source>
        <dbReference type="Proteomes" id="UP000675881"/>
    </source>
</evidence>
<proteinExistence type="predicted"/>
<keyword evidence="3" id="KW-1133">Transmembrane helix</keyword>
<evidence type="ECO:0000256" key="3">
    <source>
        <dbReference type="ARBA" id="ARBA00022989"/>
    </source>
</evidence>
<gene>
    <name evidence="5" type="ORF">LSAA_14372</name>
</gene>
<keyword evidence="4" id="KW-0472">Membrane</keyword>
<sequence length="348" mass="39697">MDTPLPSVFSDDFSTLSHKKSHLAGAFSGSSNSIKTDIDGLRRISSLFEDEILLSPRTPMQSENDGVKRSSSRGLCIFFSFIYTVSGLFLFSLGIYILFDTQRTQMQRIIVLSINNVTPLVPVFVLHHIRHYIWWIHYIPMWSLDVCRNSKKKFTHDYFVTHIYNYASSCTNHLLSRLYNSYNMPHAIHFTSAMDYVQTKYSCCGITGDFDFQRSQWHRQHLGGVGLSVPRSCCVLSNKLDVNSFLNPEVKDLEKCNHPGGNNDFSELKYFRHMGGCLDAIVDWARIELLLVIGASIGICLLEGLGITLLLHYYRSSKKAAKDTKENANLGIDALFYYYPIMLNVYTC</sequence>
<evidence type="ECO:0000313" key="5">
    <source>
        <dbReference type="EMBL" id="CAF3012934.1"/>
    </source>
</evidence>
<dbReference type="InterPro" id="IPR008952">
    <property type="entry name" value="Tetraspanin_EC2_sf"/>
</dbReference>
<protein>
    <submittedName>
        <fullName evidence="5">(salmon louse) hypothetical protein</fullName>
    </submittedName>
</protein>
<name>A0A7R8HDK9_LEPSM</name>
<reference evidence="5" key="1">
    <citation type="submission" date="2021-02" db="EMBL/GenBank/DDBJ databases">
        <authorList>
            <person name="Bekaert M."/>
        </authorList>
    </citation>
    <scope>NUCLEOTIDE SEQUENCE</scope>
    <source>
        <strain evidence="5">IoA-00</strain>
    </source>
</reference>
<evidence type="ECO:0000256" key="2">
    <source>
        <dbReference type="ARBA" id="ARBA00022692"/>
    </source>
</evidence>
<evidence type="ECO:0000256" key="1">
    <source>
        <dbReference type="ARBA" id="ARBA00004141"/>
    </source>
</evidence>
<dbReference type="OrthoDB" id="5870230at2759"/>
<keyword evidence="6" id="KW-1185">Reference proteome</keyword>
<dbReference type="AlphaFoldDB" id="A0A7R8HDK9"/>
<dbReference type="InterPro" id="IPR018499">
    <property type="entry name" value="Tetraspanin/Peripherin"/>
</dbReference>
<dbReference type="SUPFAM" id="SSF48652">
    <property type="entry name" value="Tetraspanin"/>
    <property type="match status" value="1"/>
</dbReference>
<keyword evidence="2" id="KW-0812">Transmembrane</keyword>
<dbReference type="Pfam" id="PF00335">
    <property type="entry name" value="Tetraspanin"/>
    <property type="match status" value="1"/>
</dbReference>
<dbReference type="GO" id="GO:0016020">
    <property type="term" value="C:membrane"/>
    <property type="evidence" value="ECO:0007669"/>
    <property type="project" value="UniProtKB-SubCell"/>
</dbReference>
<dbReference type="Proteomes" id="UP000675881">
    <property type="component" value="Chromosome 8"/>
</dbReference>
<dbReference type="EMBL" id="HG994587">
    <property type="protein sequence ID" value="CAF3012934.1"/>
    <property type="molecule type" value="Genomic_DNA"/>
</dbReference>
<comment type="subcellular location">
    <subcellularLocation>
        <location evidence="1">Membrane</location>
        <topology evidence="1">Multi-pass membrane protein</topology>
    </subcellularLocation>
</comment>
<evidence type="ECO:0000256" key="4">
    <source>
        <dbReference type="ARBA" id="ARBA00023136"/>
    </source>
</evidence>
<organism evidence="5 6">
    <name type="scientific">Lepeophtheirus salmonis</name>
    <name type="common">Salmon louse</name>
    <name type="synonym">Caligus salmonis</name>
    <dbReference type="NCBI Taxonomy" id="72036"/>
    <lineage>
        <taxon>Eukaryota</taxon>
        <taxon>Metazoa</taxon>
        <taxon>Ecdysozoa</taxon>
        <taxon>Arthropoda</taxon>
        <taxon>Crustacea</taxon>
        <taxon>Multicrustacea</taxon>
        <taxon>Hexanauplia</taxon>
        <taxon>Copepoda</taxon>
        <taxon>Siphonostomatoida</taxon>
        <taxon>Caligidae</taxon>
        <taxon>Lepeophtheirus</taxon>
    </lineage>
</organism>
<dbReference type="Gene3D" id="1.10.1450.10">
    <property type="entry name" value="Tetraspanin"/>
    <property type="match status" value="1"/>
</dbReference>
<accession>A0A7R8HDK9</accession>